<proteinExistence type="inferred from homology"/>
<dbReference type="InterPro" id="IPR029962">
    <property type="entry name" value="TBL"/>
</dbReference>
<gene>
    <name evidence="4" type="ORF">SO802_033835</name>
</gene>
<feature type="region of interest" description="Disordered" evidence="2">
    <location>
        <begin position="1"/>
        <end position="29"/>
    </location>
</feature>
<sequence>MQESTSETLYEKIKLQSSERNKERGTIATSSENTGALIRGKVGLKRVKDCDLTKGRFNATKMLELIRGKRLVFVGDSINRNQWESMLGMLMGAIKDPKRVYETHGRKIVKEKGPYIFKFVVSLQNAALLPFYFKAKLGQKRIQTLRIDSIDRGTSRWTGADILVFNTAHWWTHYKTKAGINYYQEGNRVHPQLDVSTAFRRALITWASWVDRKINPEKTKVFFRSLAPFHFSLPTIWVSSLNIINQILSANIIDQVLSANIT</sequence>
<feature type="non-terminal residue" evidence="4">
    <location>
        <position position="262"/>
    </location>
</feature>
<reference evidence="4 5" key="1">
    <citation type="submission" date="2024-01" db="EMBL/GenBank/DDBJ databases">
        <title>A telomere-to-telomere, gap-free genome of sweet tea (Lithocarpus litseifolius).</title>
        <authorList>
            <person name="Zhou J."/>
        </authorList>
    </citation>
    <scope>NUCLEOTIDE SEQUENCE [LARGE SCALE GENOMIC DNA]</scope>
    <source>
        <strain evidence="4">Zhou-2022a</strain>
        <tissue evidence="4">Leaf</tissue>
    </source>
</reference>
<dbReference type="GO" id="GO:0016413">
    <property type="term" value="F:O-acetyltransferase activity"/>
    <property type="evidence" value="ECO:0007669"/>
    <property type="project" value="InterPro"/>
</dbReference>
<evidence type="ECO:0000259" key="3">
    <source>
        <dbReference type="Pfam" id="PF13839"/>
    </source>
</evidence>
<accession>A0AAW2BHE6</accession>
<dbReference type="PANTHER" id="PTHR32285">
    <property type="entry name" value="PROTEIN TRICHOME BIREFRINGENCE-LIKE 9-RELATED"/>
    <property type="match status" value="1"/>
</dbReference>
<organism evidence="4 5">
    <name type="scientific">Lithocarpus litseifolius</name>
    <dbReference type="NCBI Taxonomy" id="425828"/>
    <lineage>
        <taxon>Eukaryota</taxon>
        <taxon>Viridiplantae</taxon>
        <taxon>Streptophyta</taxon>
        <taxon>Embryophyta</taxon>
        <taxon>Tracheophyta</taxon>
        <taxon>Spermatophyta</taxon>
        <taxon>Magnoliopsida</taxon>
        <taxon>eudicotyledons</taxon>
        <taxon>Gunneridae</taxon>
        <taxon>Pentapetalae</taxon>
        <taxon>rosids</taxon>
        <taxon>fabids</taxon>
        <taxon>Fagales</taxon>
        <taxon>Fagaceae</taxon>
        <taxon>Lithocarpus</taxon>
    </lineage>
</organism>
<dbReference type="EMBL" id="JAZDWU010000012">
    <property type="protein sequence ID" value="KAK9984310.1"/>
    <property type="molecule type" value="Genomic_DNA"/>
</dbReference>
<evidence type="ECO:0000256" key="2">
    <source>
        <dbReference type="SAM" id="MobiDB-lite"/>
    </source>
</evidence>
<comment type="caution">
    <text evidence="4">The sequence shown here is derived from an EMBL/GenBank/DDBJ whole genome shotgun (WGS) entry which is preliminary data.</text>
</comment>
<dbReference type="AlphaFoldDB" id="A0AAW2BHE6"/>
<keyword evidence="5" id="KW-1185">Reference proteome</keyword>
<evidence type="ECO:0000313" key="5">
    <source>
        <dbReference type="Proteomes" id="UP001459277"/>
    </source>
</evidence>
<dbReference type="Proteomes" id="UP001459277">
    <property type="component" value="Unassembled WGS sequence"/>
</dbReference>
<dbReference type="InterPro" id="IPR026057">
    <property type="entry name" value="TBL_C"/>
</dbReference>
<evidence type="ECO:0000313" key="4">
    <source>
        <dbReference type="EMBL" id="KAK9984310.1"/>
    </source>
</evidence>
<feature type="compositionally biased region" description="Basic and acidic residues" evidence="2">
    <location>
        <begin position="9"/>
        <end position="25"/>
    </location>
</feature>
<dbReference type="PANTHER" id="PTHR32285:SF19">
    <property type="entry name" value="PROTEIN TRICHOME BIREFRINGENCE-LIKE 6"/>
    <property type="match status" value="1"/>
</dbReference>
<comment type="similarity">
    <text evidence="1">Belongs to the PC-esterase family. TBL subfamily.</text>
</comment>
<protein>
    <recommendedName>
        <fullName evidence="3">Trichome birefringence-like C-terminal domain-containing protein</fullName>
    </recommendedName>
</protein>
<feature type="domain" description="Trichome birefringence-like C-terminal" evidence="3">
    <location>
        <begin position="56"/>
        <end position="232"/>
    </location>
</feature>
<evidence type="ECO:0000256" key="1">
    <source>
        <dbReference type="ARBA" id="ARBA00007727"/>
    </source>
</evidence>
<dbReference type="GO" id="GO:0005794">
    <property type="term" value="C:Golgi apparatus"/>
    <property type="evidence" value="ECO:0007669"/>
    <property type="project" value="TreeGrafter"/>
</dbReference>
<name>A0AAW2BHE6_9ROSI</name>
<dbReference type="Pfam" id="PF13839">
    <property type="entry name" value="PC-Esterase"/>
    <property type="match status" value="1"/>
</dbReference>